<dbReference type="PROSITE" id="PS50893">
    <property type="entry name" value="ABC_TRANSPORTER_2"/>
    <property type="match status" value="1"/>
</dbReference>
<sequence length="334" mass="37019">MMTALLDIKDLHVHFPIKNGILQKTTGHVKALNGIDLNVKKGEILGIVGESGCGKSTLARSIVGLQKPTSGDILFEGNTYTDASAKELYELRRNMQMVFQDPYTSLNPRMKVSESIAAPLKAYKKTKNLESRVKELMELVGLNPDDHYNRLPHEFSGGQRQRIGIARAIALEPQLIVCDEPVSALDVSVQAQVINLFQDLQKKLDLTYVFIAHDLSVINHIADRVAVMYLGKVMERSNRDSFQTHAQHPYTNALLSAVPLPDPDKERARERIVLKGELPSPANPPSGCVFHTRCPKATEFCKTNIPVPEERGVAGQEVACFYPVGAEEKARITL</sequence>
<dbReference type="GO" id="GO:0005524">
    <property type="term" value="F:ATP binding"/>
    <property type="evidence" value="ECO:0007669"/>
    <property type="project" value="UniProtKB-KW"/>
</dbReference>
<dbReference type="InterPro" id="IPR017871">
    <property type="entry name" value="ABC_transporter-like_CS"/>
</dbReference>
<organism evidence="6 7">
    <name type="scientific">Terribacillus saccharophilus</name>
    <dbReference type="NCBI Taxonomy" id="361277"/>
    <lineage>
        <taxon>Bacteria</taxon>
        <taxon>Bacillati</taxon>
        <taxon>Bacillota</taxon>
        <taxon>Bacilli</taxon>
        <taxon>Bacillales</taxon>
        <taxon>Bacillaceae</taxon>
        <taxon>Terribacillus</taxon>
    </lineage>
</organism>
<evidence type="ECO:0000256" key="3">
    <source>
        <dbReference type="ARBA" id="ARBA00022741"/>
    </source>
</evidence>
<dbReference type="CDD" id="cd03257">
    <property type="entry name" value="ABC_NikE_OppD_transporters"/>
    <property type="match status" value="1"/>
</dbReference>
<keyword evidence="4" id="KW-0067">ATP-binding</keyword>
<dbReference type="InterPro" id="IPR050319">
    <property type="entry name" value="ABC_transp_ATP-bind"/>
</dbReference>
<protein>
    <submittedName>
        <fullName evidence="6">Peptide ABC transporter substrate-binding protein</fullName>
    </submittedName>
</protein>
<dbReference type="InterPro" id="IPR003593">
    <property type="entry name" value="AAA+_ATPase"/>
</dbReference>
<gene>
    <name evidence="6" type="ORF">CHH64_13860</name>
</gene>
<dbReference type="FunFam" id="3.40.50.300:FF:000016">
    <property type="entry name" value="Oligopeptide ABC transporter ATP-binding component"/>
    <property type="match status" value="1"/>
</dbReference>
<dbReference type="AlphaFoldDB" id="A0A268A916"/>
<dbReference type="InterPro" id="IPR013563">
    <property type="entry name" value="Oligopep_ABC_C"/>
</dbReference>
<dbReference type="PANTHER" id="PTHR43776">
    <property type="entry name" value="TRANSPORT ATP-BINDING PROTEIN"/>
    <property type="match status" value="1"/>
</dbReference>
<dbReference type="GO" id="GO:0015833">
    <property type="term" value="P:peptide transport"/>
    <property type="evidence" value="ECO:0007669"/>
    <property type="project" value="InterPro"/>
</dbReference>
<dbReference type="SMART" id="SM00382">
    <property type="entry name" value="AAA"/>
    <property type="match status" value="1"/>
</dbReference>
<dbReference type="InterPro" id="IPR027417">
    <property type="entry name" value="P-loop_NTPase"/>
</dbReference>
<dbReference type="PROSITE" id="PS00211">
    <property type="entry name" value="ABC_TRANSPORTER_1"/>
    <property type="match status" value="1"/>
</dbReference>
<dbReference type="Gene3D" id="3.40.50.300">
    <property type="entry name" value="P-loop containing nucleotide triphosphate hydrolases"/>
    <property type="match status" value="1"/>
</dbReference>
<keyword evidence="3" id="KW-0547">Nucleotide-binding</keyword>
<evidence type="ECO:0000256" key="1">
    <source>
        <dbReference type="ARBA" id="ARBA00005417"/>
    </source>
</evidence>
<comment type="caution">
    <text evidence="6">The sequence shown here is derived from an EMBL/GenBank/DDBJ whole genome shotgun (WGS) entry which is preliminary data.</text>
</comment>
<dbReference type="Pfam" id="PF08352">
    <property type="entry name" value="oligo_HPY"/>
    <property type="match status" value="1"/>
</dbReference>
<accession>A0A268A916</accession>
<evidence type="ECO:0000256" key="2">
    <source>
        <dbReference type="ARBA" id="ARBA00022448"/>
    </source>
</evidence>
<dbReference type="GO" id="GO:0016887">
    <property type="term" value="F:ATP hydrolysis activity"/>
    <property type="evidence" value="ECO:0007669"/>
    <property type="project" value="InterPro"/>
</dbReference>
<dbReference type="InterPro" id="IPR003439">
    <property type="entry name" value="ABC_transporter-like_ATP-bd"/>
</dbReference>
<dbReference type="Proteomes" id="UP000216013">
    <property type="component" value="Unassembled WGS sequence"/>
</dbReference>
<keyword evidence="2" id="KW-0813">Transport</keyword>
<evidence type="ECO:0000259" key="5">
    <source>
        <dbReference type="PROSITE" id="PS50893"/>
    </source>
</evidence>
<dbReference type="GO" id="GO:0055085">
    <property type="term" value="P:transmembrane transport"/>
    <property type="evidence" value="ECO:0007669"/>
    <property type="project" value="UniProtKB-ARBA"/>
</dbReference>
<dbReference type="EMBL" id="NPBV01000022">
    <property type="protein sequence ID" value="PAD20616.1"/>
    <property type="molecule type" value="Genomic_DNA"/>
</dbReference>
<dbReference type="PANTHER" id="PTHR43776:SF7">
    <property type="entry name" value="D,D-DIPEPTIDE TRANSPORT ATP-BINDING PROTEIN DDPF-RELATED"/>
    <property type="match status" value="1"/>
</dbReference>
<dbReference type="NCBIfam" id="TIGR01727">
    <property type="entry name" value="oligo_HPY"/>
    <property type="match status" value="1"/>
</dbReference>
<feature type="domain" description="ABC transporter" evidence="5">
    <location>
        <begin position="17"/>
        <end position="255"/>
    </location>
</feature>
<evidence type="ECO:0000256" key="4">
    <source>
        <dbReference type="ARBA" id="ARBA00022840"/>
    </source>
</evidence>
<evidence type="ECO:0000313" key="7">
    <source>
        <dbReference type="Proteomes" id="UP000216013"/>
    </source>
</evidence>
<dbReference type="Pfam" id="PF00005">
    <property type="entry name" value="ABC_tran"/>
    <property type="match status" value="1"/>
</dbReference>
<evidence type="ECO:0000313" key="6">
    <source>
        <dbReference type="EMBL" id="PAD20616.1"/>
    </source>
</evidence>
<comment type="similarity">
    <text evidence="1">Belongs to the ABC transporter superfamily.</text>
</comment>
<dbReference type="SUPFAM" id="SSF52540">
    <property type="entry name" value="P-loop containing nucleoside triphosphate hydrolases"/>
    <property type="match status" value="1"/>
</dbReference>
<name>A0A268A916_9BACI</name>
<reference evidence="6 7" key="1">
    <citation type="submission" date="2017-07" db="EMBL/GenBank/DDBJ databases">
        <title>Isolation and whole genome analysis of endospore-forming bacteria from heroin.</title>
        <authorList>
            <person name="Kalinowski J."/>
            <person name="Ahrens B."/>
            <person name="Al-Dilaimi A."/>
            <person name="Winkler A."/>
            <person name="Wibberg D."/>
            <person name="Schleenbecker U."/>
            <person name="Ruckert C."/>
            <person name="Wolfel R."/>
            <person name="Grass G."/>
        </authorList>
    </citation>
    <scope>NUCLEOTIDE SEQUENCE [LARGE SCALE GENOMIC DNA]</scope>
    <source>
        <strain evidence="6 7">7528</strain>
    </source>
</reference>
<proteinExistence type="inferred from homology"/>